<dbReference type="PANTHER" id="PTHR20858">
    <property type="entry name" value="PHOSPHOMETHYLPYRIMIDINE KINASE"/>
    <property type="match status" value="1"/>
</dbReference>
<dbReference type="GO" id="GO:0009228">
    <property type="term" value="P:thiamine biosynthetic process"/>
    <property type="evidence" value="ECO:0007669"/>
    <property type="project" value="UniProtKB-KW"/>
</dbReference>
<dbReference type="FunFam" id="3.40.1190.20:FF:000003">
    <property type="entry name" value="Phosphomethylpyrimidine kinase ThiD"/>
    <property type="match status" value="1"/>
</dbReference>
<evidence type="ECO:0000256" key="4">
    <source>
        <dbReference type="ARBA" id="ARBA00022679"/>
    </source>
</evidence>
<dbReference type="GO" id="GO:0005829">
    <property type="term" value="C:cytosol"/>
    <property type="evidence" value="ECO:0007669"/>
    <property type="project" value="TreeGrafter"/>
</dbReference>
<dbReference type="GO" id="GO:0008972">
    <property type="term" value="F:phosphomethylpyrimidine kinase activity"/>
    <property type="evidence" value="ECO:0007669"/>
    <property type="project" value="UniProtKB-EC"/>
</dbReference>
<dbReference type="SUPFAM" id="SSF53613">
    <property type="entry name" value="Ribokinase-like"/>
    <property type="match status" value="1"/>
</dbReference>
<dbReference type="Gene3D" id="3.40.1190.20">
    <property type="match status" value="1"/>
</dbReference>
<dbReference type="CDD" id="cd01169">
    <property type="entry name" value="HMPP_kinase"/>
    <property type="match status" value="1"/>
</dbReference>
<dbReference type="EMBL" id="DSRU01000021">
    <property type="protein sequence ID" value="HFM96387.1"/>
    <property type="molecule type" value="Genomic_DNA"/>
</dbReference>
<protein>
    <submittedName>
        <fullName evidence="10">Bifunctional hydroxymethylpyrimidine kinase/phosphomethylpyrimidine kinase</fullName>
        <ecNumber evidence="10">2.7.1.49</ecNumber>
        <ecNumber evidence="10">2.7.4.7</ecNumber>
    </submittedName>
</protein>
<evidence type="ECO:0000256" key="6">
    <source>
        <dbReference type="ARBA" id="ARBA00022777"/>
    </source>
</evidence>
<feature type="domain" description="Pyridoxamine kinase/Phosphomethylpyrimidine kinase" evidence="9">
    <location>
        <begin position="17"/>
        <end position="261"/>
    </location>
</feature>
<keyword evidence="7" id="KW-0067">ATP-binding</keyword>
<name>A0A7C3KC93_9CYAN</name>
<dbReference type="InterPro" id="IPR013749">
    <property type="entry name" value="PM/HMP-P_kinase-1"/>
</dbReference>
<keyword evidence="4 10" id="KW-0808">Transferase</keyword>
<keyword evidence="6 10" id="KW-0418">Kinase</keyword>
<dbReference type="EC" id="2.7.4.7" evidence="10"/>
<evidence type="ECO:0000256" key="5">
    <source>
        <dbReference type="ARBA" id="ARBA00022741"/>
    </source>
</evidence>
<evidence type="ECO:0000259" key="9">
    <source>
        <dbReference type="Pfam" id="PF08543"/>
    </source>
</evidence>
<dbReference type="EC" id="2.7.1.49" evidence="10"/>
<evidence type="ECO:0000313" key="10">
    <source>
        <dbReference type="EMBL" id="HFM96387.1"/>
    </source>
</evidence>
<evidence type="ECO:0000256" key="7">
    <source>
        <dbReference type="ARBA" id="ARBA00022840"/>
    </source>
</evidence>
<evidence type="ECO:0000256" key="8">
    <source>
        <dbReference type="ARBA" id="ARBA00022977"/>
    </source>
</evidence>
<comment type="caution">
    <text evidence="10">The sequence shown here is derived from an EMBL/GenBank/DDBJ whole genome shotgun (WGS) entry which is preliminary data.</text>
</comment>
<evidence type="ECO:0000256" key="1">
    <source>
        <dbReference type="ARBA" id="ARBA00000151"/>
    </source>
</evidence>
<comment type="catalytic activity">
    <reaction evidence="2">
        <text>4-amino-2-methyl-5-(phosphooxymethyl)pyrimidine + ATP = 4-amino-2-methyl-5-(diphosphooxymethyl)pyrimidine + ADP</text>
        <dbReference type="Rhea" id="RHEA:19893"/>
        <dbReference type="ChEBI" id="CHEBI:30616"/>
        <dbReference type="ChEBI" id="CHEBI:57841"/>
        <dbReference type="ChEBI" id="CHEBI:58354"/>
        <dbReference type="ChEBI" id="CHEBI:456216"/>
        <dbReference type="EC" id="2.7.4.7"/>
    </reaction>
</comment>
<reference evidence="10" key="1">
    <citation type="journal article" date="2020" name="mSystems">
        <title>Genome- and Community-Level Interaction Insights into Carbon Utilization and Element Cycling Functions of Hydrothermarchaeota in Hydrothermal Sediment.</title>
        <authorList>
            <person name="Zhou Z."/>
            <person name="Liu Y."/>
            <person name="Xu W."/>
            <person name="Pan J."/>
            <person name="Luo Z.H."/>
            <person name="Li M."/>
        </authorList>
    </citation>
    <scope>NUCLEOTIDE SEQUENCE [LARGE SCALE GENOMIC DNA]</scope>
    <source>
        <strain evidence="10">SpSt-418</strain>
    </source>
</reference>
<comment type="catalytic activity">
    <reaction evidence="1">
        <text>4-amino-5-hydroxymethyl-2-methylpyrimidine + ATP = 4-amino-2-methyl-5-(phosphooxymethyl)pyrimidine + ADP + H(+)</text>
        <dbReference type="Rhea" id="RHEA:23096"/>
        <dbReference type="ChEBI" id="CHEBI:15378"/>
        <dbReference type="ChEBI" id="CHEBI:16892"/>
        <dbReference type="ChEBI" id="CHEBI:30616"/>
        <dbReference type="ChEBI" id="CHEBI:58354"/>
        <dbReference type="ChEBI" id="CHEBI:456216"/>
        <dbReference type="EC" id="2.7.1.49"/>
    </reaction>
</comment>
<keyword evidence="8" id="KW-0784">Thiamine biosynthesis</keyword>
<accession>A0A7C3KC93</accession>
<dbReference type="PANTHER" id="PTHR20858:SF17">
    <property type="entry name" value="HYDROXYMETHYLPYRIMIDINE_PHOSPHOMETHYLPYRIMIDINE KINASE THI20-RELATED"/>
    <property type="match status" value="1"/>
</dbReference>
<dbReference type="Pfam" id="PF08543">
    <property type="entry name" value="Phos_pyr_kin"/>
    <property type="match status" value="1"/>
</dbReference>
<dbReference type="GO" id="GO:0008902">
    <property type="term" value="F:hydroxymethylpyrimidine kinase activity"/>
    <property type="evidence" value="ECO:0007669"/>
    <property type="project" value="UniProtKB-EC"/>
</dbReference>
<keyword evidence="5" id="KW-0547">Nucleotide-binding</keyword>
<dbReference type="GO" id="GO:0005524">
    <property type="term" value="F:ATP binding"/>
    <property type="evidence" value="ECO:0007669"/>
    <property type="project" value="UniProtKB-KW"/>
</dbReference>
<dbReference type="NCBIfam" id="TIGR00097">
    <property type="entry name" value="HMP-P_kinase"/>
    <property type="match status" value="1"/>
</dbReference>
<evidence type="ECO:0000256" key="3">
    <source>
        <dbReference type="ARBA" id="ARBA00004769"/>
    </source>
</evidence>
<comment type="pathway">
    <text evidence="3">Cofactor biosynthesis; thiamine diphosphate biosynthesis; 4-amino-2-methyl-5-diphosphomethylpyrimidine from 5-amino-1-(5-phospho-D-ribosyl)imidazole: step 3/3.</text>
</comment>
<dbReference type="AlphaFoldDB" id="A0A7C3KC93"/>
<organism evidence="10">
    <name type="scientific">Oscillatoriales cyanobacterium SpSt-418</name>
    <dbReference type="NCBI Taxonomy" id="2282169"/>
    <lineage>
        <taxon>Bacteria</taxon>
        <taxon>Bacillati</taxon>
        <taxon>Cyanobacteriota</taxon>
        <taxon>Cyanophyceae</taxon>
        <taxon>Oscillatoriophycideae</taxon>
        <taxon>Oscillatoriales</taxon>
    </lineage>
</organism>
<dbReference type="InterPro" id="IPR004399">
    <property type="entry name" value="HMP/HMP-P_kinase_dom"/>
</dbReference>
<evidence type="ECO:0000256" key="2">
    <source>
        <dbReference type="ARBA" id="ARBA00000565"/>
    </source>
</evidence>
<gene>
    <name evidence="10" type="primary">thiD</name>
    <name evidence="10" type="ORF">ENR64_01225</name>
</gene>
<dbReference type="InterPro" id="IPR029056">
    <property type="entry name" value="Ribokinase-like"/>
</dbReference>
<sequence length="271" mass="28112">MTSVSQIPVALTIAGSDSGGGAGIQADLRTFAFHRIHGTSALTCVTAQNTVGVARVDALPAEAVAAQIEAVVSDIGVQAVKTGMLLNQAIIATVAAQARNLDLPNLVVDPVMVSRTGVQLIDDAAIATLRTQLIPLAKVITPNRYEAQLLAGQAIHTLEEMATAAQRIFQLGAQAVLVKGGGMTGELRGVDVWFDGSQPVILRTETVDTPNTHGTGCTLSAAIAANLALGHDLFSAVKQAKIYVTTALKYSLSIGQGQGPVGHFFPLLEMQ</sequence>
<proteinExistence type="predicted"/>